<reference evidence="1 2" key="1">
    <citation type="journal article" date="2017" name="Nat. Commun.">
        <title>Genome assembly with in vitro proximity ligation data and whole-genome triplication in lettuce.</title>
        <authorList>
            <person name="Reyes-Chin-Wo S."/>
            <person name="Wang Z."/>
            <person name="Yang X."/>
            <person name="Kozik A."/>
            <person name="Arikit S."/>
            <person name="Song C."/>
            <person name="Xia L."/>
            <person name="Froenicke L."/>
            <person name="Lavelle D.O."/>
            <person name="Truco M.J."/>
            <person name="Xia R."/>
            <person name="Zhu S."/>
            <person name="Xu C."/>
            <person name="Xu H."/>
            <person name="Xu X."/>
            <person name="Cox K."/>
            <person name="Korf I."/>
            <person name="Meyers B.C."/>
            <person name="Michelmore R.W."/>
        </authorList>
    </citation>
    <scope>NUCLEOTIDE SEQUENCE [LARGE SCALE GENOMIC DNA]</scope>
    <source>
        <strain evidence="2">cv. Salinas</strain>
        <tissue evidence="1">Seedlings</tissue>
    </source>
</reference>
<keyword evidence="2" id="KW-1185">Reference proteome</keyword>
<organism evidence="1 2">
    <name type="scientific">Lactuca sativa</name>
    <name type="common">Garden lettuce</name>
    <dbReference type="NCBI Taxonomy" id="4236"/>
    <lineage>
        <taxon>Eukaryota</taxon>
        <taxon>Viridiplantae</taxon>
        <taxon>Streptophyta</taxon>
        <taxon>Embryophyta</taxon>
        <taxon>Tracheophyta</taxon>
        <taxon>Spermatophyta</taxon>
        <taxon>Magnoliopsida</taxon>
        <taxon>eudicotyledons</taxon>
        <taxon>Gunneridae</taxon>
        <taxon>Pentapetalae</taxon>
        <taxon>asterids</taxon>
        <taxon>campanulids</taxon>
        <taxon>Asterales</taxon>
        <taxon>Asteraceae</taxon>
        <taxon>Cichorioideae</taxon>
        <taxon>Cichorieae</taxon>
        <taxon>Lactucinae</taxon>
        <taxon>Lactuca</taxon>
    </lineage>
</organism>
<dbReference type="PANTHER" id="PTHR48449">
    <property type="entry name" value="DUF1985 DOMAIN-CONTAINING PROTEIN"/>
    <property type="match status" value="1"/>
</dbReference>
<evidence type="ECO:0000313" key="1">
    <source>
        <dbReference type="EMBL" id="KAJ0194784.1"/>
    </source>
</evidence>
<dbReference type="Proteomes" id="UP000235145">
    <property type="component" value="Unassembled WGS sequence"/>
</dbReference>
<dbReference type="PANTHER" id="PTHR48449:SF1">
    <property type="entry name" value="DUF1985 DOMAIN-CONTAINING PROTEIN"/>
    <property type="match status" value="1"/>
</dbReference>
<dbReference type="AlphaFoldDB" id="A0A9R1X1G6"/>
<accession>A0A9R1X1G6</accession>
<proteinExistence type="predicted"/>
<evidence type="ECO:0000313" key="2">
    <source>
        <dbReference type="Proteomes" id="UP000235145"/>
    </source>
</evidence>
<dbReference type="EMBL" id="NBSK02000007">
    <property type="protein sequence ID" value="KAJ0194784.1"/>
    <property type="molecule type" value="Genomic_DNA"/>
</dbReference>
<protein>
    <submittedName>
        <fullName evidence="1">Uncharacterized protein</fullName>
    </submittedName>
</protein>
<comment type="caution">
    <text evidence="1">The sequence shown here is derived from an EMBL/GenBank/DDBJ whole genome shotgun (WGS) entry which is preliminary data.</text>
</comment>
<gene>
    <name evidence="1" type="ORF">LSAT_V11C700352920</name>
</gene>
<sequence length="203" mass="24365">MYEYMSPMVTSYLHLMVLHEVRSQDVFEMRRFLFKIQGMQLNFGETEYILISGLRVGPYMYLLHDERGRSNSNLCARLFPDIRCTFVTQRFRRLHYDEDVVMLIQLVFMLKGLHGRDIKTGIHAAIYKLVGNIDEWNMFAWGTYFWTYTSGLMRGMFEKIENFRIFKQVNPESKKVHKYTVPDFMLPFKIWIFETFPEALHLP</sequence>
<name>A0A9R1X1G6_LACSA</name>